<dbReference type="EMBL" id="JABSTU010006305">
    <property type="protein sequence ID" value="KAH7934531.1"/>
    <property type="molecule type" value="Genomic_DNA"/>
</dbReference>
<name>A0A9J6CVV1_RHIMP</name>
<keyword evidence="2" id="KW-1185">Reference proteome</keyword>
<protein>
    <submittedName>
        <fullName evidence="1">Uncharacterized protein</fullName>
    </submittedName>
</protein>
<organism evidence="1 2">
    <name type="scientific">Rhipicephalus microplus</name>
    <name type="common">Cattle tick</name>
    <name type="synonym">Boophilus microplus</name>
    <dbReference type="NCBI Taxonomy" id="6941"/>
    <lineage>
        <taxon>Eukaryota</taxon>
        <taxon>Metazoa</taxon>
        <taxon>Ecdysozoa</taxon>
        <taxon>Arthropoda</taxon>
        <taxon>Chelicerata</taxon>
        <taxon>Arachnida</taxon>
        <taxon>Acari</taxon>
        <taxon>Parasitiformes</taxon>
        <taxon>Ixodida</taxon>
        <taxon>Ixodoidea</taxon>
        <taxon>Ixodidae</taxon>
        <taxon>Rhipicephalinae</taxon>
        <taxon>Rhipicephalus</taxon>
        <taxon>Boophilus</taxon>
    </lineage>
</organism>
<reference evidence="1" key="1">
    <citation type="journal article" date="2020" name="Cell">
        <title>Large-Scale Comparative Analyses of Tick Genomes Elucidate Their Genetic Diversity and Vector Capacities.</title>
        <authorList>
            <consortium name="Tick Genome and Microbiome Consortium (TIGMIC)"/>
            <person name="Jia N."/>
            <person name="Wang J."/>
            <person name="Shi W."/>
            <person name="Du L."/>
            <person name="Sun Y."/>
            <person name="Zhan W."/>
            <person name="Jiang J.F."/>
            <person name="Wang Q."/>
            <person name="Zhang B."/>
            <person name="Ji P."/>
            <person name="Bell-Sakyi L."/>
            <person name="Cui X.M."/>
            <person name="Yuan T.T."/>
            <person name="Jiang B.G."/>
            <person name="Yang W.F."/>
            <person name="Lam T.T."/>
            <person name="Chang Q.C."/>
            <person name="Ding S.J."/>
            <person name="Wang X.J."/>
            <person name="Zhu J.G."/>
            <person name="Ruan X.D."/>
            <person name="Zhao L."/>
            <person name="Wei J.T."/>
            <person name="Ye R.Z."/>
            <person name="Que T.C."/>
            <person name="Du C.H."/>
            <person name="Zhou Y.H."/>
            <person name="Cheng J.X."/>
            <person name="Dai P.F."/>
            <person name="Guo W.B."/>
            <person name="Han X.H."/>
            <person name="Huang E.J."/>
            <person name="Li L.F."/>
            <person name="Wei W."/>
            <person name="Gao Y.C."/>
            <person name="Liu J.Z."/>
            <person name="Shao H.Z."/>
            <person name="Wang X."/>
            <person name="Wang C.C."/>
            <person name="Yang T.C."/>
            <person name="Huo Q.B."/>
            <person name="Li W."/>
            <person name="Chen H.Y."/>
            <person name="Chen S.E."/>
            <person name="Zhou L.G."/>
            <person name="Ni X.B."/>
            <person name="Tian J.H."/>
            <person name="Sheng Y."/>
            <person name="Liu T."/>
            <person name="Pan Y.S."/>
            <person name="Xia L.Y."/>
            <person name="Li J."/>
            <person name="Zhao F."/>
            <person name="Cao W.C."/>
        </authorList>
    </citation>
    <scope>NUCLEOTIDE SEQUENCE</scope>
    <source>
        <strain evidence="1">Rmic-2018</strain>
    </source>
</reference>
<sequence>MEPIDINLEALAIPEVCTANGPTLKPSVIAMKRGSNLAFAYAPQGNQPQDSMLSALIGSDHKRRVVTGRVERFTDTLCPAEAIISWVFQGVEANVNYRLSSRNSATALFLAGSNNWCTEVLPRDPLAIWHLDAIGITDGHDDVSKHQRSFTFVAEYARVQNVTSNLAAPPRTPPPVAWYPDTSYLQTGGGVRVGADTATSLQRSFHVDHLILGAPSVEKALKIYRETNDIVADAGMELQKWCSNSRLLCAQYLNDGLSLENVTEQSSKSKVLSLLWDH</sequence>
<reference evidence="1" key="2">
    <citation type="submission" date="2021-09" db="EMBL/GenBank/DDBJ databases">
        <authorList>
            <person name="Jia N."/>
            <person name="Wang J."/>
            <person name="Shi W."/>
            <person name="Du L."/>
            <person name="Sun Y."/>
            <person name="Zhan W."/>
            <person name="Jiang J."/>
            <person name="Wang Q."/>
            <person name="Zhang B."/>
            <person name="Ji P."/>
            <person name="Sakyi L.B."/>
            <person name="Cui X."/>
            <person name="Yuan T."/>
            <person name="Jiang B."/>
            <person name="Yang W."/>
            <person name="Lam T.T.-Y."/>
            <person name="Chang Q."/>
            <person name="Ding S."/>
            <person name="Wang X."/>
            <person name="Zhu J."/>
            <person name="Ruan X."/>
            <person name="Zhao L."/>
            <person name="Wei J."/>
            <person name="Que T."/>
            <person name="Du C."/>
            <person name="Cheng J."/>
            <person name="Dai P."/>
            <person name="Han X."/>
            <person name="Huang E."/>
            <person name="Gao Y."/>
            <person name="Liu J."/>
            <person name="Shao H."/>
            <person name="Ye R."/>
            <person name="Li L."/>
            <person name="Wei W."/>
            <person name="Wang X."/>
            <person name="Wang C."/>
            <person name="Huo Q."/>
            <person name="Li W."/>
            <person name="Guo W."/>
            <person name="Chen H."/>
            <person name="Chen S."/>
            <person name="Zhou L."/>
            <person name="Zhou L."/>
            <person name="Ni X."/>
            <person name="Tian J."/>
            <person name="Zhou Y."/>
            <person name="Sheng Y."/>
            <person name="Liu T."/>
            <person name="Pan Y."/>
            <person name="Xia L."/>
            <person name="Li J."/>
            <person name="Zhao F."/>
            <person name="Cao W."/>
        </authorList>
    </citation>
    <scope>NUCLEOTIDE SEQUENCE</scope>
    <source>
        <strain evidence="1">Rmic-2018</strain>
        <tissue evidence="1">Larvae</tissue>
    </source>
</reference>
<comment type="caution">
    <text evidence="1">The sequence shown here is derived from an EMBL/GenBank/DDBJ whole genome shotgun (WGS) entry which is preliminary data.</text>
</comment>
<dbReference type="Proteomes" id="UP000821866">
    <property type="component" value="Unassembled WGS sequence"/>
</dbReference>
<evidence type="ECO:0000313" key="2">
    <source>
        <dbReference type="Proteomes" id="UP000821866"/>
    </source>
</evidence>
<accession>A0A9J6CVV1</accession>
<gene>
    <name evidence="1" type="ORF">HPB51_029106</name>
</gene>
<evidence type="ECO:0000313" key="1">
    <source>
        <dbReference type="EMBL" id="KAH7934531.1"/>
    </source>
</evidence>
<proteinExistence type="predicted"/>
<dbReference type="AlphaFoldDB" id="A0A9J6CVV1"/>